<dbReference type="PANTHER" id="PTHR45024">
    <property type="entry name" value="DEHYDROGENASES, SHORT CHAIN"/>
    <property type="match status" value="1"/>
</dbReference>
<accession>A0A6M4WXL1</accession>
<dbReference type="EMBL" id="CP049838">
    <property type="protein sequence ID" value="QJT05317.1"/>
    <property type="molecule type" value="Genomic_DNA"/>
</dbReference>
<evidence type="ECO:0000313" key="5">
    <source>
        <dbReference type="Proteomes" id="UP000502665"/>
    </source>
</evidence>
<keyword evidence="5" id="KW-1185">Reference proteome</keyword>
<evidence type="ECO:0000313" key="4">
    <source>
        <dbReference type="EMBL" id="QJT05317.1"/>
    </source>
</evidence>
<dbReference type="AlphaFoldDB" id="A0A6M4WXL1"/>
<dbReference type="Pfam" id="PF00106">
    <property type="entry name" value="adh_short"/>
    <property type="match status" value="1"/>
</dbReference>
<keyword evidence="2" id="KW-0560">Oxidoreductase</keyword>
<organism evidence="4 5">
    <name type="scientific">Streptomyces asoensis</name>
    <dbReference type="NCBI Taxonomy" id="249586"/>
    <lineage>
        <taxon>Bacteria</taxon>
        <taxon>Bacillati</taxon>
        <taxon>Actinomycetota</taxon>
        <taxon>Actinomycetes</taxon>
        <taxon>Kitasatosporales</taxon>
        <taxon>Streptomycetaceae</taxon>
        <taxon>Streptomyces</taxon>
    </lineage>
</organism>
<evidence type="ECO:0000256" key="2">
    <source>
        <dbReference type="ARBA" id="ARBA00023002"/>
    </source>
</evidence>
<dbReference type="InterPro" id="IPR002347">
    <property type="entry name" value="SDR_fam"/>
</dbReference>
<dbReference type="RefSeq" id="WP_171400638.1">
    <property type="nucleotide sequence ID" value="NZ_CP049838.1"/>
</dbReference>
<dbReference type="SUPFAM" id="SSF51735">
    <property type="entry name" value="NAD(P)-binding Rossmann-fold domains"/>
    <property type="match status" value="1"/>
</dbReference>
<proteinExistence type="inferred from homology"/>
<dbReference type="PANTHER" id="PTHR45024:SF2">
    <property type="entry name" value="SCP2 DOMAIN-CONTAINING PROTEIN"/>
    <property type="match status" value="1"/>
</dbReference>
<protein>
    <submittedName>
        <fullName evidence="4">SDR family NAD(P)-dependent oxidoreductase</fullName>
    </submittedName>
</protein>
<dbReference type="PRINTS" id="PR00081">
    <property type="entry name" value="GDHRDH"/>
</dbReference>
<sequence>MSEFSFEGRVAVVTGAGRGIGRAHARLLAERGAKVVVNDLGGTMEGDGSDTGPAQKVVEEIVAAGGEAVADTNDISTQAGGQAVIDSAIEHFGRIDVLVNNAGIIRWAGLPEVDAENLERHLAVHLVGSFNTLRAAWPHFVEQQYGRVVLTTSSGLFGLDNNLSYAAAKAGTVGLARSAKLSGEPHGIKVNLIAPAAMTRMGGGPEEEPAETAPGMPYMPSDAVAPMVAYLAHESCPVNGEIYTAGAGRFARLFIASTEGYVHEGGSVTVEDVAGNWDAINDEKGYYVPSDLMAWSGAFLKHQFTPIADSANANA</sequence>
<dbReference type="Proteomes" id="UP000502665">
    <property type="component" value="Chromosome"/>
</dbReference>
<name>A0A6M4WXL1_9ACTN</name>
<dbReference type="InterPro" id="IPR051687">
    <property type="entry name" value="Peroxisomal_Beta-Oxidation"/>
</dbReference>
<evidence type="ECO:0000256" key="3">
    <source>
        <dbReference type="RuleBase" id="RU000363"/>
    </source>
</evidence>
<evidence type="ECO:0000256" key="1">
    <source>
        <dbReference type="ARBA" id="ARBA00006484"/>
    </source>
</evidence>
<reference evidence="4" key="1">
    <citation type="submission" date="2020-03" db="EMBL/GenBank/DDBJ databases">
        <title>Molecular networking-based the target discovery of potent antiproliferative macrolactams: 5/6/7/16 polycyclic ansamycins and glycosylated trienomycin from Streptomyces cacaoi subsp. asoensis.</title>
        <authorList>
            <person name="Liu L.-L."/>
        </authorList>
    </citation>
    <scope>NUCLEOTIDE SEQUENCE [LARGE SCALE GENOMIC DNA]</scope>
    <source>
        <strain evidence="4">H2S5</strain>
    </source>
</reference>
<dbReference type="Gene3D" id="3.40.50.720">
    <property type="entry name" value="NAD(P)-binding Rossmann-like Domain"/>
    <property type="match status" value="1"/>
</dbReference>
<dbReference type="GO" id="GO:0016491">
    <property type="term" value="F:oxidoreductase activity"/>
    <property type="evidence" value="ECO:0007669"/>
    <property type="project" value="UniProtKB-KW"/>
</dbReference>
<dbReference type="InterPro" id="IPR036291">
    <property type="entry name" value="NAD(P)-bd_dom_sf"/>
</dbReference>
<comment type="similarity">
    <text evidence="1 3">Belongs to the short-chain dehydrogenases/reductases (SDR) family.</text>
</comment>
<dbReference type="PRINTS" id="PR00080">
    <property type="entry name" value="SDRFAMILY"/>
</dbReference>
<gene>
    <name evidence="4" type="ORF">G9272_37565</name>
</gene>